<evidence type="ECO:0000313" key="2">
    <source>
        <dbReference type="Proteomes" id="UP000813824"/>
    </source>
</evidence>
<dbReference type="EMBL" id="JAEVFJ010000055">
    <property type="protein sequence ID" value="KAH8079821.1"/>
    <property type="molecule type" value="Genomic_DNA"/>
</dbReference>
<gene>
    <name evidence="1" type="ORF">BXZ70DRAFT_645952</name>
</gene>
<sequence>MNLSYPVYDHPRRGPPIPLRTPCPYHTPTPQTYCPRSLSSRTVYTLRRHAGVWLVISIQLLTFRPFPCLDTVLLFWFWCSIIRCWSSICCDEISFNCCAPHPLVMSPSQIGYRYIYIIAYFHHRRYYQPQPLYEVQLEIQIGESGQDLDT</sequence>
<reference evidence="1" key="1">
    <citation type="journal article" date="2021" name="New Phytol.">
        <title>Evolutionary innovations through gain and loss of genes in the ectomycorrhizal Boletales.</title>
        <authorList>
            <person name="Wu G."/>
            <person name="Miyauchi S."/>
            <person name="Morin E."/>
            <person name="Kuo A."/>
            <person name="Drula E."/>
            <person name="Varga T."/>
            <person name="Kohler A."/>
            <person name="Feng B."/>
            <person name="Cao Y."/>
            <person name="Lipzen A."/>
            <person name="Daum C."/>
            <person name="Hundley H."/>
            <person name="Pangilinan J."/>
            <person name="Johnson J."/>
            <person name="Barry K."/>
            <person name="LaButti K."/>
            <person name="Ng V."/>
            <person name="Ahrendt S."/>
            <person name="Min B."/>
            <person name="Choi I.G."/>
            <person name="Park H."/>
            <person name="Plett J.M."/>
            <person name="Magnuson J."/>
            <person name="Spatafora J.W."/>
            <person name="Nagy L.G."/>
            <person name="Henrissat B."/>
            <person name="Grigoriev I.V."/>
            <person name="Yang Z.L."/>
            <person name="Xu J."/>
            <person name="Martin F.M."/>
        </authorList>
    </citation>
    <scope>NUCLEOTIDE SEQUENCE</scope>
    <source>
        <strain evidence="1">KKN 215</strain>
    </source>
</reference>
<accession>A0A8K0XK59</accession>
<comment type="caution">
    <text evidence="1">The sequence shown here is derived from an EMBL/GenBank/DDBJ whole genome shotgun (WGS) entry which is preliminary data.</text>
</comment>
<dbReference type="Proteomes" id="UP000813824">
    <property type="component" value="Unassembled WGS sequence"/>
</dbReference>
<dbReference type="AlphaFoldDB" id="A0A8K0XK59"/>
<protein>
    <submittedName>
        <fullName evidence="1">Uncharacterized protein</fullName>
    </submittedName>
</protein>
<name>A0A8K0XK59_9AGAR</name>
<keyword evidence="2" id="KW-1185">Reference proteome</keyword>
<organism evidence="1 2">
    <name type="scientific">Cristinia sonorae</name>
    <dbReference type="NCBI Taxonomy" id="1940300"/>
    <lineage>
        <taxon>Eukaryota</taxon>
        <taxon>Fungi</taxon>
        <taxon>Dikarya</taxon>
        <taxon>Basidiomycota</taxon>
        <taxon>Agaricomycotina</taxon>
        <taxon>Agaricomycetes</taxon>
        <taxon>Agaricomycetidae</taxon>
        <taxon>Agaricales</taxon>
        <taxon>Pleurotineae</taxon>
        <taxon>Stephanosporaceae</taxon>
        <taxon>Cristinia</taxon>
    </lineage>
</organism>
<proteinExistence type="predicted"/>
<evidence type="ECO:0000313" key="1">
    <source>
        <dbReference type="EMBL" id="KAH8079821.1"/>
    </source>
</evidence>